<reference evidence="2 3" key="1">
    <citation type="journal article" date="2012" name="BMC Genomics">
        <title>Sequencing the genome of Marssonina brunnea reveals fungus-poplar co-evolution.</title>
        <authorList>
            <person name="Zhu S."/>
            <person name="Cao Y.-Z."/>
            <person name="Jiang C."/>
            <person name="Tan B.-Y."/>
            <person name="Wang Z."/>
            <person name="Feng S."/>
            <person name="Zhang L."/>
            <person name="Su X.-H."/>
            <person name="Brejova B."/>
            <person name="Vinar T."/>
            <person name="Xu M."/>
            <person name="Wang M.-X."/>
            <person name="Zhang S.-G."/>
            <person name="Huang M.-R."/>
            <person name="Wu R."/>
            <person name="Zhou Y."/>
        </authorList>
    </citation>
    <scope>NUCLEOTIDE SEQUENCE [LARGE SCALE GENOMIC DNA]</scope>
    <source>
        <strain evidence="2 3">MB_m1</strain>
    </source>
</reference>
<evidence type="ECO:0000313" key="3">
    <source>
        <dbReference type="Proteomes" id="UP000006753"/>
    </source>
</evidence>
<keyword evidence="3" id="KW-1185">Reference proteome</keyword>
<dbReference type="HOGENOM" id="CLU_1865532_0_0_1"/>
<organism evidence="2 3">
    <name type="scientific">Marssonina brunnea f. sp. multigermtubi (strain MB_m1)</name>
    <name type="common">Marssonina leaf spot fungus</name>
    <dbReference type="NCBI Taxonomy" id="1072389"/>
    <lineage>
        <taxon>Eukaryota</taxon>
        <taxon>Fungi</taxon>
        <taxon>Dikarya</taxon>
        <taxon>Ascomycota</taxon>
        <taxon>Pezizomycotina</taxon>
        <taxon>Leotiomycetes</taxon>
        <taxon>Helotiales</taxon>
        <taxon>Drepanopezizaceae</taxon>
        <taxon>Drepanopeziza</taxon>
    </lineage>
</organism>
<accession>K1WH23</accession>
<dbReference type="KEGG" id="mbe:MBM_09701"/>
<feature type="region of interest" description="Disordered" evidence="1">
    <location>
        <begin position="95"/>
        <end position="132"/>
    </location>
</feature>
<feature type="region of interest" description="Disordered" evidence="1">
    <location>
        <begin position="52"/>
        <end position="73"/>
    </location>
</feature>
<feature type="compositionally biased region" description="Low complexity" evidence="1">
    <location>
        <begin position="121"/>
        <end position="131"/>
    </location>
</feature>
<sequence>MFFSFSCHFRTTIKAKSKHTLPFNDSQLAKRPRGRPRRALIAASLLRASLRKSQRSPRYSPFKLGHPHLSQRTLRKYPPGSSLIMLRNLALRLSPPSPSLRRHTGSTRGLARGGKMGGISGSMSGSTSDSIELGLLL</sequence>
<name>K1WH23_MARBU</name>
<proteinExistence type="predicted"/>
<dbReference type="InParanoid" id="K1WH23"/>
<gene>
    <name evidence="2" type="ORF">MBM_09701</name>
</gene>
<feature type="compositionally biased region" description="Gly residues" evidence="1">
    <location>
        <begin position="111"/>
        <end position="120"/>
    </location>
</feature>
<protein>
    <submittedName>
        <fullName evidence="2">Uncharacterized protein</fullName>
    </submittedName>
</protein>
<dbReference type="Proteomes" id="UP000006753">
    <property type="component" value="Unassembled WGS sequence"/>
</dbReference>
<dbReference type="EMBL" id="JH921463">
    <property type="protein sequence ID" value="EKD12121.1"/>
    <property type="molecule type" value="Genomic_DNA"/>
</dbReference>
<evidence type="ECO:0000256" key="1">
    <source>
        <dbReference type="SAM" id="MobiDB-lite"/>
    </source>
</evidence>
<dbReference type="AlphaFoldDB" id="K1WH23"/>
<evidence type="ECO:0000313" key="2">
    <source>
        <dbReference type="EMBL" id="EKD12121.1"/>
    </source>
</evidence>